<dbReference type="GO" id="GO:0005737">
    <property type="term" value="C:cytoplasm"/>
    <property type="evidence" value="ECO:0007669"/>
    <property type="project" value="TreeGrafter"/>
</dbReference>
<dbReference type="PANTHER" id="PTHR13370:SF24">
    <property type="entry name" value="TYPE III RESTRICTION-MODIFICATION ENZYME STYLTI MOD SUBUNIT"/>
    <property type="match status" value="1"/>
</dbReference>
<dbReference type="Gene3D" id="3.40.50.150">
    <property type="entry name" value="Vaccinia Virus protein VP39"/>
    <property type="match status" value="1"/>
</dbReference>
<organism evidence="4 5">
    <name type="scientific">Luteimonas viscosa</name>
    <dbReference type="NCBI Taxonomy" id="1132694"/>
    <lineage>
        <taxon>Bacteria</taxon>
        <taxon>Pseudomonadati</taxon>
        <taxon>Pseudomonadota</taxon>
        <taxon>Gammaproteobacteria</taxon>
        <taxon>Lysobacterales</taxon>
        <taxon>Lysobacteraceae</taxon>
        <taxon>Luteimonas</taxon>
    </lineage>
</organism>
<dbReference type="Pfam" id="PF01555">
    <property type="entry name" value="N6_N4_Mtase"/>
    <property type="match status" value="1"/>
</dbReference>
<evidence type="ECO:0000256" key="2">
    <source>
        <dbReference type="ARBA" id="ARBA00022679"/>
    </source>
</evidence>
<proteinExistence type="predicted"/>
<accession>A0A5D4XU16</accession>
<evidence type="ECO:0000313" key="5">
    <source>
        <dbReference type="Proteomes" id="UP000324973"/>
    </source>
</evidence>
<dbReference type="AlphaFoldDB" id="A0A5D4XU16"/>
<dbReference type="InterPro" id="IPR029063">
    <property type="entry name" value="SAM-dependent_MTases_sf"/>
</dbReference>
<dbReference type="GO" id="GO:0003677">
    <property type="term" value="F:DNA binding"/>
    <property type="evidence" value="ECO:0007669"/>
    <property type="project" value="InterPro"/>
</dbReference>
<feature type="domain" description="DNA methylase N-4/N-6" evidence="3">
    <location>
        <begin position="68"/>
        <end position="316"/>
    </location>
</feature>
<keyword evidence="2 4" id="KW-0808">Transferase</keyword>
<evidence type="ECO:0000259" key="3">
    <source>
        <dbReference type="Pfam" id="PF01555"/>
    </source>
</evidence>
<name>A0A5D4XU16_9GAMM</name>
<dbReference type="OrthoDB" id="9816043at2"/>
<keyword evidence="5" id="KW-1185">Reference proteome</keyword>
<gene>
    <name evidence="4" type="ORF">FZO89_04370</name>
</gene>
<dbReference type="GO" id="GO:0008170">
    <property type="term" value="F:N-methyltransferase activity"/>
    <property type="evidence" value="ECO:0007669"/>
    <property type="project" value="InterPro"/>
</dbReference>
<evidence type="ECO:0000313" key="4">
    <source>
        <dbReference type="EMBL" id="TYT27483.1"/>
    </source>
</evidence>
<sequence length="589" mass="65947">MLGWVGKRAPASVQAFPAQLVETYGEETPSSGLWERWPDDLRRGGLLYHGDNKEVLAHLLANGFRGQIKLIYIDPPFDSGADYVRTVELRGPKGKVKLEGEGYTLGEQIQYTDIWANDNYLQFMYERLLLLKELLAEDGSIYVHMDSANVHAIKVVCDEVFGASNFQREIIWRIGWISGYKSAAKNWIRNHDTILFYSKNKDRFTFNKEYIPYPEGYVRRDGAAPDGAGYPIEDTWNCYEIDSLDSIQIMSFNSEKVGYPTQKNENLLSRIVRASSDPGDLILDSFIGSGTTAAVAQKLGRRWIGCDINKGAIQTTAKRLQLVMADQAGEKGKPAQGKLLGDGDAPSPAQIGFTHWRVNDYDLAIQHNEAVNLACEYLGVERLRNDAYFDGLLGKRLVKIIPFGHPLSPMDLEAVKNELDARPEEDRAITVVCLGKELASDTWLAEWNRLRKKKTDPHHIEVIELRNDPRYGGFIQHEHAAARVAVKRKDGKLHVEIKDFVSPGILQRLAQQSGVVQAKVADWRAMVDSVMIDTAYDGAVFNVVHADVPARKADFVAGEYTLDAPDDETAVTVKITDMLGEEVMVTCRA</sequence>
<dbReference type="GO" id="GO:0032259">
    <property type="term" value="P:methylation"/>
    <property type="evidence" value="ECO:0007669"/>
    <property type="project" value="UniProtKB-KW"/>
</dbReference>
<dbReference type="Proteomes" id="UP000324973">
    <property type="component" value="Unassembled WGS sequence"/>
</dbReference>
<dbReference type="PANTHER" id="PTHR13370">
    <property type="entry name" value="RNA METHYLASE-RELATED"/>
    <property type="match status" value="1"/>
</dbReference>
<reference evidence="4 5" key="1">
    <citation type="submission" date="2019-08" db="EMBL/GenBank/DDBJ databases">
        <title>Luteimonas viscosus sp. nov., isolated from soil of a sunflower field.</title>
        <authorList>
            <person name="Jianli Z."/>
            <person name="Ying Z."/>
        </authorList>
    </citation>
    <scope>NUCLEOTIDE SEQUENCE [LARGE SCALE GENOMIC DNA]</scope>
    <source>
        <strain evidence="4 5">XBU10</strain>
    </source>
</reference>
<dbReference type="EMBL" id="VTFT01000001">
    <property type="protein sequence ID" value="TYT27483.1"/>
    <property type="molecule type" value="Genomic_DNA"/>
</dbReference>
<evidence type="ECO:0000256" key="1">
    <source>
        <dbReference type="ARBA" id="ARBA00022603"/>
    </source>
</evidence>
<protein>
    <submittedName>
        <fullName evidence="4">Site-specific DNA-methyltransferase</fullName>
    </submittedName>
</protein>
<dbReference type="InterPro" id="IPR001091">
    <property type="entry name" value="RM_Methyltransferase"/>
</dbReference>
<comment type="caution">
    <text evidence="4">The sequence shown here is derived from an EMBL/GenBank/DDBJ whole genome shotgun (WGS) entry which is preliminary data.</text>
</comment>
<dbReference type="SUPFAM" id="SSF53335">
    <property type="entry name" value="S-adenosyl-L-methionine-dependent methyltransferases"/>
    <property type="match status" value="1"/>
</dbReference>
<dbReference type="InterPro" id="IPR002941">
    <property type="entry name" value="DNA_methylase_N4/N6"/>
</dbReference>
<keyword evidence="1 4" id="KW-0489">Methyltransferase</keyword>
<dbReference type="PRINTS" id="PR00508">
    <property type="entry name" value="S21N4MTFRASE"/>
</dbReference>